<dbReference type="EMBL" id="JANPWB010000002">
    <property type="protein sequence ID" value="KAJ1204802.1"/>
    <property type="molecule type" value="Genomic_DNA"/>
</dbReference>
<accession>A0AAV7VTJ8</accession>
<dbReference type="CDD" id="cd07765">
    <property type="entry name" value="KRAB_A-box"/>
    <property type="match status" value="1"/>
</dbReference>
<dbReference type="Gene3D" id="6.10.140.140">
    <property type="match status" value="1"/>
</dbReference>
<feature type="region of interest" description="Disordered" evidence="1">
    <location>
        <begin position="210"/>
        <end position="294"/>
    </location>
</feature>
<organism evidence="3 4">
    <name type="scientific">Pleurodeles waltl</name>
    <name type="common">Iberian ribbed newt</name>
    <dbReference type="NCBI Taxonomy" id="8319"/>
    <lineage>
        <taxon>Eukaryota</taxon>
        <taxon>Metazoa</taxon>
        <taxon>Chordata</taxon>
        <taxon>Craniata</taxon>
        <taxon>Vertebrata</taxon>
        <taxon>Euteleostomi</taxon>
        <taxon>Amphibia</taxon>
        <taxon>Batrachia</taxon>
        <taxon>Caudata</taxon>
        <taxon>Salamandroidea</taxon>
        <taxon>Salamandridae</taxon>
        <taxon>Pleurodelinae</taxon>
        <taxon>Pleurodeles</taxon>
    </lineage>
</organism>
<dbReference type="AlphaFoldDB" id="A0AAV7VTJ8"/>
<dbReference type="PANTHER" id="PTHR23232">
    <property type="entry name" value="KRAB DOMAIN C2H2 ZINC FINGER"/>
    <property type="match status" value="1"/>
</dbReference>
<dbReference type="SUPFAM" id="SSF109640">
    <property type="entry name" value="KRAB domain (Kruppel-associated box)"/>
    <property type="match status" value="1"/>
</dbReference>
<dbReference type="InterPro" id="IPR036051">
    <property type="entry name" value="KRAB_dom_sf"/>
</dbReference>
<dbReference type="PANTHER" id="PTHR23232:SF142">
    <property type="entry name" value="GASTRULA ZINC FINGER PROTEIN XLCGF57.1-LIKE-RELATED"/>
    <property type="match status" value="1"/>
</dbReference>
<proteinExistence type="predicted"/>
<protein>
    <recommendedName>
        <fullName evidence="2">KRAB domain-containing protein</fullName>
    </recommendedName>
</protein>
<dbReference type="Proteomes" id="UP001066276">
    <property type="component" value="Chromosome 1_2"/>
</dbReference>
<feature type="compositionally biased region" description="Acidic residues" evidence="1">
    <location>
        <begin position="283"/>
        <end position="294"/>
    </location>
</feature>
<dbReference type="InterPro" id="IPR001909">
    <property type="entry name" value="KRAB"/>
</dbReference>
<evidence type="ECO:0000259" key="2">
    <source>
        <dbReference type="PROSITE" id="PS50805"/>
    </source>
</evidence>
<dbReference type="SMART" id="SM00349">
    <property type="entry name" value="KRAB"/>
    <property type="match status" value="1"/>
</dbReference>
<gene>
    <name evidence="3" type="ORF">NDU88_000240</name>
</gene>
<reference evidence="3" key="1">
    <citation type="journal article" date="2022" name="bioRxiv">
        <title>Sequencing and chromosome-scale assembly of the giantPleurodeles waltlgenome.</title>
        <authorList>
            <person name="Brown T."/>
            <person name="Elewa A."/>
            <person name="Iarovenko S."/>
            <person name="Subramanian E."/>
            <person name="Araus A.J."/>
            <person name="Petzold A."/>
            <person name="Susuki M."/>
            <person name="Suzuki K.-i.T."/>
            <person name="Hayashi T."/>
            <person name="Toyoda A."/>
            <person name="Oliveira C."/>
            <person name="Osipova E."/>
            <person name="Leigh N.D."/>
            <person name="Simon A."/>
            <person name="Yun M.H."/>
        </authorList>
    </citation>
    <scope>NUCLEOTIDE SEQUENCE</scope>
    <source>
        <strain evidence="3">20211129_DDA</strain>
        <tissue evidence="3">Liver</tissue>
    </source>
</reference>
<dbReference type="InterPro" id="IPR050169">
    <property type="entry name" value="Krueppel_C2H2_ZnF"/>
</dbReference>
<keyword evidence="4" id="KW-1185">Reference proteome</keyword>
<feature type="domain" description="KRAB" evidence="2">
    <location>
        <begin position="11"/>
        <end position="82"/>
    </location>
</feature>
<evidence type="ECO:0000256" key="1">
    <source>
        <dbReference type="SAM" id="MobiDB-lite"/>
    </source>
</evidence>
<feature type="compositionally biased region" description="Basic and acidic residues" evidence="1">
    <location>
        <begin position="247"/>
        <end position="263"/>
    </location>
</feature>
<dbReference type="GO" id="GO:0006355">
    <property type="term" value="P:regulation of DNA-templated transcription"/>
    <property type="evidence" value="ECO:0007669"/>
    <property type="project" value="InterPro"/>
</dbReference>
<evidence type="ECO:0000313" key="3">
    <source>
        <dbReference type="EMBL" id="KAJ1204802.1"/>
    </source>
</evidence>
<feature type="compositionally biased region" description="Low complexity" evidence="1">
    <location>
        <begin position="272"/>
        <end position="282"/>
    </location>
</feature>
<sequence>MARRQSDKIPVTSYDAASLFSEEEWKLLHEWQKDLYKNVMTEIHQALIALGPLIATTVFTLRAKEKEDLCHLDQEDCHLRQNIYCSPRSMSLPSDDGLNRGQVSEVCLVDHRDGSDGLERSPDLRSGHEDGIITLNIKEEEEFYPVFHQEYERRENINCSTGSPSDNSESVLMIMDDRGDEGEERTTSGHEHIFKTPVVSFFIKEEEEEYSMASNSTERRECVSSRTGDGEKDSPAKCLGGTMGRNSPREEEWFQGHAPKEQPESEVEDGGETTARGGAADTGDADAEEADVKE</sequence>
<evidence type="ECO:0000313" key="4">
    <source>
        <dbReference type="Proteomes" id="UP001066276"/>
    </source>
</evidence>
<dbReference type="PROSITE" id="PS50805">
    <property type="entry name" value="KRAB"/>
    <property type="match status" value="1"/>
</dbReference>
<feature type="compositionally biased region" description="Basic and acidic residues" evidence="1">
    <location>
        <begin position="217"/>
        <end position="235"/>
    </location>
</feature>
<dbReference type="Pfam" id="PF01352">
    <property type="entry name" value="KRAB"/>
    <property type="match status" value="1"/>
</dbReference>
<name>A0AAV7VTJ8_PLEWA</name>
<comment type="caution">
    <text evidence="3">The sequence shown here is derived from an EMBL/GenBank/DDBJ whole genome shotgun (WGS) entry which is preliminary data.</text>
</comment>